<dbReference type="EMBL" id="CM010720">
    <property type="protein sequence ID" value="RZC64480.1"/>
    <property type="molecule type" value="Genomic_DNA"/>
</dbReference>
<sequence length="147" mass="16699">MESLDHHRNKEKGFCWWSCVLDKTKLPFIFYISLFSYPYNFDETLKHEALFIALHTTSVVIIVASTTTTTTTVAASPTTITRSTTKLRYSQSKSILPCLDSDNHSFTTNTITTIGTSSMNLRQHLLSFISTGKMVAKMFWTSWAQID</sequence>
<dbReference type="Gramene" id="RZC64480">
    <property type="protein sequence ID" value="RZC64480"/>
    <property type="gene ID" value="C5167_008170"/>
</dbReference>
<proteinExistence type="predicted"/>
<accession>A0A4Y7JWQ2</accession>
<dbReference type="Proteomes" id="UP000316621">
    <property type="component" value="Chromosome 6"/>
</dbReference>
<gene>
    <name evidence="1" type="ORF">C5167_008170</name>
</gene>
<name>A0A4Y7JWQ2_PAPSO</name>
<evidence type="ECO:0000313" key="1">
    <source>
        <dbReference type="EMBL" id="RZC64480.1"/>
    </source>
</evidence>
<keyword evidence="2" id="KW-1185">Reference proteome</keyword>
<organism evidence="1 2">
    <name type="scientific">Papaver somniferum</name>
    <name type="common">Opium poppy</name>
    <dbReference type="NCBI Taxonomy" id="3469"/>
    <lineage>
        <taxon>Eukaryota</taxon>
        <taxon>Viridiplantae</taxon>
        <taxon>Streptophyta</taxon>
        <taxon>Embryophyta</taxon>
        <taxon>Tracheophyta</taxon>
        <taxon>Spermatophyta</taxon>
        <taxon>Magnoliopsida</taxon>
        <taxon>Ranunculales</taxon>
        <taxon>Papaveraceae</taxon>
        <taxon>Papaveroideae</taxon>
        <taxon>Papaver</taxon>
    </lineage>
</organism>
<reference evidence="1 2" key="1">
    <citation type="journal article" date="2018" name="Science">
        <title>The opium poppy genome and morphinan production.</title>
        <authorList>
            <person name="Guo L."/>
            <person name="Winzer T."/>
            <person name="Yang X."/>
            <person name="Li Y."/>
            <person name="Ning Z."/>
            <person name="He Z."/>
            <person name="Teodor R."/>
            <person name="Lu Y."/>
            <person name="Bowser T.A."/>
            <person name="Graham I.A."/>
            <person name="Ye K."/>
        </authorList>
    </citation>
    <scope>NUCLEOTIDE SEQUENCE [LARGE SCALE GENOMIC DNA]</scope>
    <source>
        <strain evidence="2">cv. HN1</strain>
        <tissue evidence="1">Leaves</tissue>
    </source>
</reference>
<dbReference type="AlphaFoldDB" id="A0A4Y7JWQ2"/>
<protein>
    <submittedName>
        <fullName evidence="1">Uncharacterized protein</fullName>
    </submittedName>
</protein>
<evidence type="ECO:0000313" key="2">
    <source>
        <dbReference type="Proteomes" id="UP000316621"/>
    </source>
</evidence>